<reference evidence="2 3" key="1">
    <citation type="submission" date="2014-08" db="EMBL/GenBank/DDBJ databases">
        <authorList>
            <person name="Moulin Lionel"/>
        </authorList>
    </citation>
    <scope>NUCLEOTIDE SEQUENCE [LARGE SCALE GENOMIC DNA]</scope>
</reference>
<gene>
    <name evidence="2" type="ORF">MPLDJ20_110368</name>
</gene>
<dbReference type="AlphaFoldDB" id="A0A090DW14"/>
<evidence type="ECO:0000259" key="1">
    <source>
        <dbReference type="Pfam" id="PF08906"/>
    </source>
</evidence>
<feature type="domain" description="T6SS immunity protein Tdi1 C-terminal" evidence="1">
    <location>
        <begin position="125"/>
        <end position="188"/>
    </location>
</feature>
<evidence type="ECO:0000313" key="3">
    <source>
        <dbReference type="Proteomes" id="UP000046373"/>
    </source>
</evidence>
<protein>
    <recommendedName>
        <fullName evidence="1">T6SS immunity protein Tdi1 C-terminal domain-containing protein</fullName>
    </recommendedName>
</protein>
<dbReference type="EMBL" id="CCNB01000003">
    <property type="protein sequence ID" value="CDX21222.1"/>
    <property type="molecule type" value="Genomic_DNA"/>
</dbReference>
<organism evidence="2 3">
    <name type="scientific">Mesorhizobium plurifarium</name>
    <dbReference type="NCBI Taxonomy" id="69974"/>
    <lineage>
        <taxon>Bacteria</taxon>
        <taxon>Pseudomonadati</taxon>
        <taxon>Pseudomonadota</taxon>
        <taxon>Alphaproteobacteria</taxon>
        <taxon>Hyphomicrobiales</taxon>
        <taxon>Phyllobacteriaceae</taxon>
        <taxon>Mesorhizobium</taxon>
    </lineage>
</organism>
<evidence type="ECO:0000313" key="2">
    <source>
        <dbReference type="EMBL" id="CDX21222.1"/>
    </source>
</evidence>
<accession>A0A090DW14</accession>
<dbReference type="Pfam" id="PF08906">
    <property type="entry name" value="T6SS_Tdi1_C"/>
    <property type="match status" value="1"/>
</dbReference>
<name>A0A090DW14_MESPL</name>
<sequence length="205" mass="22892">MFDDFIKNFPIDASSVIQRPNSPLDPKTSGINELLSRFGGASFKNGLYRIIRTSEVADWNARVCVGFPQFVGRITCFGYDWQGTAFATDSWRLEHGEPGVVMFDPGTGKALQVPANIRTFHEVEMVEDADAALAANMYADWRDAGGAAPAYDQCVGYKKPLFLNGKDEIENLELSDLEIYWHLMGQLMVQVRALPQGTHIRIKLD</sequence>
<proteinExistence type="predicted"/>
<dbReference type="InterPro" id="IPR015002">
    <property type="entry name" value="T6SS_Tdi1_C"/>
</dbReference>
<dbReference type="Proteomes" id="UP000046373">
    <property type="component" value="Unassembled WGS sequence"/>
</dbReference>